<gene>
    <name evidence="2" type="ORF">QBC41DRAFT_310066</name>
</gene>
<sequence length="54" mass="6329">MGVPKFFRWLSERYPAISQLIAENRIPEFDCLYVRQPSRVVETIPMSCHSLICT</sequence>
<evidence type="ECO:0000259" key="1">
    <source>
        <dbReference type="Pfam" id="PF03159"/>
    </source>
</evidence>
<dbReference type="AlphaFoldDB" id="A0AA39ZMS3"/>
<comment type="caution">
    <text evidence="2">The sequence shown here is derived from an EMBL/GenBank/DDBJ whole genome shotgun (WGS) entry which is preliminary data.</text>
</comment>
<dbReference type="Proteomes" id="UP001174997">
    <property type="component" value="Unassembled WGS sequence"/>
</dbReference>
<evidence type="ECO:0000313" key="3">
    <source>
        <dbReference type="Proteomes" id="UP001174997"/>
    </source>
</evidence>
<evidence type="ECO:0000313" key="2">
    <source>
        <dbReference type="EMBL" id="KAK0673981.1"/>
    </source>
</evidence>
<feature type="domain" description="Xrn1 N-terminal" evidence="1">
    <location>
        <begin position="1"/>
        <end position="34"/>
    </location>
</feature>
<reference evidence="2" key="1">
    <citation type="submission" date="2023-06" db="EMBL/GenBank/DDBJ databases">
        <title>Genome-scale phylogeny and comparative genomics of the fungal order Sordariales.</title>
        <authorList>
            <consortium name="Lawrence Berkeley National Laboratory"/>
            <person name="Hensen N."/>
            <person name="Bonometti L."/>
            <person name="Westerberg I."/>
            <person name="Brannstrom I.O."/>
            <person name="Guillou S."/>
            <person name="Cros-Aarteil S."/>
            <person name="Calhoun S."/>
            <person name="Haridas S."/>
            <person name="Kuo A."/>
            <person name="Mondo S."/>
            <person name="Pangilinan J."/>
            <person name="Riley R."/>
            <person name="Labutti K."/>
            <person name="Andreopoulos B."/>
            <person name="Lipzen A."/>
            <person name="Chen C."/>
            <person name="Yanf M."/>
            <person name="Daum C."/>
            <person name="Ng V."/>
            <person name="Clum A."/>
            <person name="Steindorff A."/>
            <person name="Ohm R."/>
            <person name="Martin F."/>
            <person name="Silar P."/>
            <person name="Natvig D."/>
            <person name="Lalanne C."/>
            <person name="Gautier V."/>
            <person name="Ament-Velasquez S.L."/>
            <person name="Kruys A."/>
            <person name="Hutchinson M.I."/>
            <person name="Powell A.J."/>
            <person name="Barry K."/>
            <person name="Miller A.N."/>
            <person name="Grigoriev I.V."/>
            <person name="Debuchy R."/>
            <person name="Gladieux P."/>
            <person name="Thoren M.H."/>
            <person name="Johannesson H."/>
        </authorList>
    </citation>
    <scope>NUCLEOTIDE SEQUENCE</scope>
    <source>
        <strain evidence="2">CBS 307.81</strain>
    </source>
</reference>
<keyword evidence="3" id="KW-1185">Reference proteome</keyword>
<accession>A0AA39ZMS3</accession>
<name>A0AA39ZMS3_9PEZI</name>
<dbReference type="EMBL" id="JAULSY010000003">
    <property type="protein sequence ID" value="KAK0673981.1"/>
    <property type="molecule type" value="Genomic_DNA"/>
</dbReference>
<proteinExistence type="predicted"/>
<organism evidence="2 3">
    <name type="scientific">Cercophora samala</name>
    <dbReference type="NCBI Taxonomy" id="330535"/>
    <lineage>
        <taxon>Eukaryota</taxon>
        <taxon>Fungi</taxon>
        <taxon>Dikarya</taxon>
        <taxon>Ascomycota</taxon>
        <taxon>Pezizomycotina</taxon>
        <taxon>Sordariomycetes</taxon>
        <taxon>Sordariomycetidae</taxon>
        <taxon>Sordariales</taxon>
        <taxon>Lasiosphaeriaceae</taxon>
        <taxon>Cercophora</taxon>
    </lineage>
</organism>
<protein>
    <recommendedName>
        <fullName evidence="1">Xrn1 N-terminal domain-containing protein</fullName>
    </recommendedName>
</protein>
<dbReference type="Pfam" id="PF03159">
    <property type="entry name" value="XRN_N"/>
    <property type="match status" value="1"/>
</dbReference>
<dbReference type="GO" id="GO:0004527">
    <property type="term" value="F:exonuclease activity"/>
    <property type="evidence" value="ECO:0007669"/>
    <property type="project" value="InterPro"/>
</dbReference>
<dbReference type="InterPro" id="IPR004859">
    <property type="entry name" value="Xrn1_N"/>
</dbReference>
<dbReference type="Gene3D" id="3.40.50.12390">
    <property type="match status" value="1"/>
</dbReference>
<dbReference type="GO" id="GO:0003676">
    <property type="term" value="F:nucleic acid binding"/>
    <property type="evidence" value="ECO:0007669"/>
    <property type="project" value="InterPro"/>
</dbReference>